<organism evidence="1 2">
    <name type="scientific">Acorus calamus</name>
    <name type="common">Sweet flag</name>
    <dbReference type="NCBI Taxonomy" id="4465"/>
    <lineage>
        <taxon>Eukaryota</taxon>
        <taxon>Viridiplantae</taxon>
        <taxon>Streptophyta</taxon>
        <taxon>Embryophyta</taxon>
        <taxon>Tracheophyta</taxon>
        <taxon>Spermatophyta</taxon>
        <taxon>Magnoliopsida</taxon>
        <taxon>Liliopsida</taxon>
        <taxon>Acoraceae</taxon>
        <taxon>Acorus</taxon>
    </lineage>
</organism>
<gene>
    <name evidence="1" type="ORF">QJS10_CPB18g00734</name>
</gene>
<reference evidence="1" key="1">
    <citation type="journal article" date="2023" name="Nat. Commun.">
        <title>Diploid and tetraploid genomes of Acorus and the evolution of monocots.</title>
        <authorList>
            <person name="Ma L."/>
            <person name="Liu K.W."/>
            <person name="Li Z."/>
            <person name="Hsiao Y.Y."/>
            <person name="Qi Y."/>
            <person name="Fu T."/>
            <person name="Tang G.D."/>
            <person name="Zhang D."/>
            <person name="Sun W.H."/>
            <person name="Liu D.K."/>
            <person name="Li Y."/>
            <person name="Chen G.Z."/>
            <person name="Liu X.D."/>
            <person name="Liao X.Y."/>
            <person name="Jiang Y.T."/>
            <person name="Yu X."/>
            <person name="Hao Y."/>
            <person name="Huang J."/>
            <person name="Zhao X.W."/>
            <person name="Ke S."/>
            <person name="Chen Y.Y."/>
            <person name="Wu W.L."/>
            <person name="Hsu J.L."/>
            <person name="Lin Y.F."/>
            <person name="Huang M.D."/>
            <person name="Li C.Y."/>
            <person name="Huang L."/>
            <person name="Wang Z.W."/>
            <person name="Zhao X."/>
            <person name="Zhong W.Y."/>
            <person name="Peng D.H."/>
            <person name="Ahmad S."/>
            <person name="Lan S."/>
            <person name="Zhang J.S."/>
            <person name="Tsai W.C."/>
            <person name="Van de Peer Y."/>
            <person name="Liu Z.J."/>
        </authorList>
    </citation>
    <scope>NUCLEOTIDE SEQUENCE</scope>
    <source>
        <strain evidence="1">CP</strain>
    </source>
</reference>
<protein>
    <submittedName>
        <fullName evidence="1">Uncharacterized protein</fullName>
    </submittedName>
</protein>
<dbReference type="AlphaFoldDB" id="A0AAV9CJF0"/>
<proteinExistence type="predicted"/>
<dbReference type="Proteomes" id="UP001180020">
    <property type="component" value="Unassembled WGS sequence"/>
</dbReference>
<evidence type="ECO:0000313" key="2">
    <source>
        <dbReference type="Proteomes" id="UP001180020"/>
    </source>
</evidence>
<dbReference type="EMBL" id="JAUJYO010000018">
    <property type="protein sequence ID" value="KAK1288986.1"/>
    <property type="molecule type" value="Genomic_DNA"/>
</dbReference>
<name>A0AAV9CJF0_ACOCL</name>
<comment type="caution">
    <text evidence="1">The sequence shown here is derived from an EMBL/GenBank/DDBJ whole genome shotgun (WGS) entry which is preliminary data.</text>
</comment>
<sequence>MIRPKDLLNTIPNHIREYGGGKYYLFFKDCVGAIDGTHVHVCVNAKRQLAFRSDEQRLEDALITKFDDNNVEVQYEHMSSTSNPPT</sequence>
<reference evidence="1" key="2">
    <citation type="submission" date="2023-06" db="EMBL/GenBank/DDBJ databases">
        <authorList>
            <person name="Ma L."/>
            <person name="Liu K.-W."/>
            <person name="Li Z."/>
            <person name="Hsiao Y.-Y."/>
            <person name="Qi Y."/>
            <person name="Fu T."/>
            <person name="Tang G."/>
            <person name="Zhang D."/>
            <person name="Sun W.-H."/>
            <person name="Liu D.-K."/>
            <person name="Li Y."/>
            <person name="Chen G.-Z."/>
            <person name="Liu X.-D."/>
            <person name="Liao X.-Y."/>
            <person name="Jiang Y.-T."/>
            <person name="Yu X."/>
            <person name="Hao Y."/>
            <person name="Huang J."/>
            <person name="Zhao X.-W."/>
            <person name="Ke S."/>
            <person name="Chen Y.-Y."/>
            <person name="Wu W.-L."/>
            <person name="Hsu J.-L."/>
            <person name="Lin Y.-F."/>
            <person name="Huang M.-D."/>
            <person name="Li C.-Y."/>
            <person name="Huang L."/>
            <person name="Wang Z.-W."/>
            <person name="Zhao X."/>
            <person name="Zhong W.-Y."/>
            <person name="Peng D.-H."/>
            <person name="Ahmad S."/>
            <person name="Lan S."/>
            <person name="Zhang J.-S."/>
            <person name="Tsai W.-C."/>
            <person name="Van De Peer Y."/>
            <person name="Liu Z.-J."/>
        </authorList>
    </citation>
    <scope>NUCLEOTIDE SEQUENCE</scope>
    <source>
        <strain evidence="1">CP</strain>
        <tissue evidence="1">Leaves</tissue>
    </source>
</reference>
<keyword evidence="2" id="KW-1185">Reference proteome</keyword>
<accession>A0AAV9CJF0</accession>
<evidence type="ECO:0000313" key="1">
    <source>
        <dbReference type="EMBL" id="KAK1288986.1"/>
    </source>
</evidence>